<dbReference type="GO" id="GO:0006071">
    <property type="term" value="P:glycerol metabolic process"/>
    <property type="evidence" value="ECO:0007669"/>
    <property type="project" value="TreeGrafter"/>
</dbReference>
<proteinExistence type="inferred from homology"/>
<feature type="binding site" evidence="8">
    <location>
        <position position="78"/>
    </location>
    <ligand>
        <name>substrate</name>
    </ligand>
</feature>
<dbReference type="EC" id="2.7.1.5" evidence="8 9"/>
<feature type="active site" description="Proton acceptor" evidence="8">
    <location>
        <position position="234"/>
    </location>
</feature>
<feature type="domain" description="Carbohydrate kinase FGGY C-terminal" evidence="11">
    <location>
        <begin position="250"/>
        <end position="438"/>
    </location>
</feature>
<comment type="caution">
    <text evidence="8">Lacks conserved residue(s) required for the propagation of feature annotation.</text>
</comment>
<feature type="binding site" evidence="8">
    <location>
        <begin position="233"/>
        <end position="235"/>
    </location>
    <ligand>
        <name>substrate</name>
    </ligand>
</feature>
<comment type="cofactor">
    <cofactor evidence="8">
        <name>Mg(2+)</name>
        <dbReference type="ChEBI" id="CHEBI:18420"/>
    </cofactor>
</comment>
<dbReference type="GO" id="GO:0019301">
    <property type="term" value="P:rhamnose catabolic process"/>
    <property type="evidence" value="ECO:0007669"/>
    <property type="project" value="UniProtKB-UniRule"/>
</dbReference>
<dbReference type="GO" id="GO:0005829">
    <property type="term" value="C:cytosol"/>
    <property type="evidence" value="ECO:0007669"/>
    <property type="project" value="TreeGrafter"/>
</dbReference>
<evidence type="ECO:0000256" key="3">
    <source>
        <dbReference type="ARBA" id="ARBA00022741"/>
    </source>
</evidence>
<name>A0A161ZWJ2_9BACI</name>
<keyword evidence="3 8" id="KW-0547">Nucleotide-binding</keyword>
<keyword evidence="4 8" id="KW-0418">Kinase</keyword>
<dbReference type="AlphaFoldDB" id="A0A161ZWJ2"/>
<dbReference type="Proteomes" id="UP000076476">
    <property type="component" value="Unassembled WGS sequence"/>
</dbReference>
<accession>A0A161ZWJ2</accession>
<feature type="binding site" evidence="8">
    <location>
        <position position="301"/>
    </location>
    <ligand>
        <name>ATP</name>
        <dbReference type="ChEBI" id="CHEBI:30616"/>
    </ligand>
</feature>
<evidence type="ECO:0000256" key="4">
    <source>
        <dbReference type="ARBA" id="ARBA00022777"/>
    </source>
</evidence>
<evidence type="ECO:0000313" key="13">
    <source>
        <dbReference type="Proteomes" id="UP000076476"/>
    </source>
</evidence>
<evidence type="ECO:0000259" key="11">
    <source>
        <dbReference type="Pfam" id="PF02782"/>
    </source>
</evidence>
<keyword evidence="7 8" id="KW-0684">Rhamnose metabolism</keyword>
<evidence type="ECO:0000256" key="9">
    <source>
        <dbReference type="NCBIfam" id="TIGR02627"/>
    </source>
</evidence>
<dbReference type="PIRSF" id="PIRSF000538">
    <property type="entry name" value="GlpK"/>
    <property type="match status" value="1"/>
</dbReference>
<dbReference type="InterPro" id="IPR018485">
    <property type="entry name" value="FGGY_C"/>
</dbReference>
<dbReference type="PANTHER" id="PTHR10196:SF93">
    <property type="entry name" value="L-RHAMNULOKINASE"/>
    <property type="match status" value="1"/>
</dbReference>
<feature type="domain" description="Carbohydrate kinase FGGY N-terminal" evidence="10">
    <location>
        <begin position="4"/>
        <end position="241"/>
    </location>
</feature>
<dbReference type="Pfam" id="PF00370">
    <property type="entry name" value="FGGY_N"/>
    <property type="match status" value="1"/>
</dbReference>
<evidence type="ECO:0000313" key="12">
    <source>
        <dbReference type="EMBL" id="KZN97837.1"/>
    </source>
</evidence>
<dbReference type="EMBL" id="LWBR01000005">
    <property type="protein sequence ID" value="KZN97837.1"/>
    <property type="molecule type" value="Genomic_DNA"/>
</dbReference>
<keyword evidence="5 8" id="KW-0067">ATP-binding</keyword>
<dbReference type="NCBIfam" id="TIGR02627">
    <property type="entry name" value="rhamnulo_kin"/>
    <property type="match status" value="1"/>
</dbReference>
<feature type="binding site" evidence="8">
    <location>
        <begin position="10"/>
        <end position="14"/>
    </location>
    <ligand>
        <name>ATP</name>
        <dbReference type="ChEBI" id="CHEBI:30616"/>
    </ligand>
</feature>
<gene>
    <name evidence="8" type="primary">rhaB</name>
    <name evidence="12" type="ORF">AZI98_01465</name>
</gene>
<feature type="binding site" evidence="8">
    <location>
        <position position="293"/>
    </location>
    <ligand>
        <name>substrate</name>
    </ligand>
</feature>
<feature type="binding site" evidence="8">
    <location>
        <position position="400"/>
    </location>
    <ligand>
        <name>ATP</name>
        <dbReference type="ChEBI" id="CHEBI:30616"/>
    </ligand>
</feature>
<evidence type="ECO:0000259" key="10">
    <source>
        <dbReference type="Pfam" id="PF00370"/>
    </source>
</evidence>
<evidence type="ECO:0000256" key="6">
    <source>
        <dbReference type="ARBA" id="ARBA00023157"/>
    </source>
</evidence>
<comment type="pathway">
    <text evidence="8">Carbohydrate degradation; L-rhamnose degradation; glycerone phosphate from L-rhamnose: step 2/3.</text>
</comment>
<dbReference type="InterPro" id="IPR000577">
    <property type="entry name" value="Carb_kinase_FGGY"/>
</dbReference>
<organism evidence="12 13">
    <name type="scientific">Aeribacillus pallidus</name>
    <dbReference type="NCBI Taxonomy" id="33936"/>
    <lineage>
        <taxon>Bacteria</taxon>
        <taxon>Bacillati</taxon>
        <taxon>Bacillota</taxon>
        <taxon>Bacilli</taxon>
        <taxon>Bacillales</taxon>
        <taxon>Bacillaceae</taxon>
        <taxon>Aeribacillus</taxon>
    </lineage>
</organism>
<dbReference type="STRING" id="33936.AZI98_01465"/>
<comment type="similarity">
    <text evidence="8">Belongs to the rhamnulokinase family.</text>
</comment>
<evidence type="ECO:0000256" key="8">
    <source>
        <dbReference type="HAMAP-Rule" id="MF_01535"/>
    </source>
</evidence>
<keyword evidence="8" id="KW-0460">Magnesium</keyword>
<dbReference type="RefSeq" id="WP_063386516.1">
    <property type="nucleotide sequence ID" value="NZ_LWBR01000005.1"/>
</dbReference>
<dbReference type="SUPFAM" id="SSF53067">
    <property type="entry name" value="Actin-like ATPase domain"/>
    <property type="match status" value="2"/>
</dbReference>
<keyword evidence="2 8" id="KW-0808">Transferase</keyword>
<dbReference type="UniPathway" id="UPA00541">
    <property type="reaction ID" value="UER00602"/>
</dbReference>
<dbReference type="CDD" id="cd07771">
    <property type="entry name" value="ASKHA_NBD_FGGY_RhaB-like"/>
    <property type="match status" value="1"/>
</dbReference>
<dbReference type="HAMAP" id="MF_01535">
    <property type="entry name" value="Rhamnulokinase"/>
    <property type="match status" value="1"/>
</dbReference>
<dbReference type="InterPro" id="IPR018484">
    <property type="entry name" value="FGGY_N"/>
</dbReference>
<evidence type="ECO:0000256" key="1">
    <source>
        <dbReference type="ARBA" id="ARBA00009156"/>
    </source>
</evidence>
<dbReference type="GO" id="GO:0008993">
    <property type="term" value="F:rhamnulokinase activity"/>
    <property type="evidence" value="ECO:0007669"/>
    <property type="project" value="UniProtKB-UniRule"/>
</dbReference>
<reference evidence="12 13" key="1">
    <citation type="submission" date="2016-04" db="EMBL/GenBank/DDBJ databases">
        <title>Draft genome sequence of Aeribacillus pallidus 8m3 from petroleum reservoir.</title>
        <authorList>
            <person name="Poltaraus A.B."/>
            <person name="Nazina T.N."/>
            <person name="Tourova T.P."/>
            <person name="Malakho S.M."/>
            <person name="Korshunova A.V."/>
            <person name="Sokolova D.S."/>
        </authorList>
    </citation>
    <scope>NUCLEOTIDE SEQUENCE [LARGE SCALE GENOMIC DNA]</scope>
    <source>
        <strain evidence="12 13">8m3</strain>
    </source>
</reference>
<dbReference type="Pfam" id="PF02782">
    <property type="entry name" value="FGGY_C"/>
    <property type="match status" value="1"/>
</dbReference>
<dbReference type="PANTHER" id="PTHR10196">
    <property type="entry name" value="SUGAR KINASE"/>
    <property type="match status" value="1"/>
</dbReference>
<protein>
    <recommendedName>
        <fullName evidence="8 9">Rhamnulokinase</fullName>
        <shortName evidence="8">RhaB</shortName>
        <ecNumber evidence="8 9">2.7.1.5</ecNumber>
    </recommendedName>
    <alternativeName>
        <fullName evidence="8">ATP:L-rhamnulose phosphotransferase</fullName>
    </alternativeName>
    <alternativeName>
        <fullName evidence="8">L-rhamnulose 1-kinase</fullName>
    </alternativeName>
    <alternativeName>
        <fullName evidence="8">Rhamnulose kinase</fullName>
    </alternativeName>
</protein>
<dbReference type="GO" id="GO:0005524">
    <property type="term" value="F:ATP binding"/>
    <property type="evidence" value="ECO:0007669"/>
    <property type="project" value="UniProtKB-KW"/>
</dbReference>
<feature type="binding site" evidence="8">
    <location>
        <position position="256"/>
    </location>
    <ligand>
        <name>ATP</name>
        <dbReference type="ChEBI" id="CHEBI:30616"/>
    </ligand>
</feature>
<evidence type="ECO:0000256" key="7">
    <source>
        <dbReference type="ARBA" id="ARBA00023308"/>
    </source>
</evidence>
<evidence type="ECO:0000256" key="5">
    <source>
        <dbReference type="ARBA" id="ARBA00022840"/>
    </source>
</evidence>
<evidence type="ECO:0000256" key="2">
    <source>
        <dbReference type="ARBA" id="ARBA00022679"/>
    </source>
</evidence>
<dbReference type="GO" id="GO:0004370">
    <property type="term" value="F:glycerol kinase activity"/>
    <property type="evidence" value="ECO:0007669"/>
    <property type="project" value="TreeGrafter"/>
</dbReference>
<feature type="disulfide bond" evidence="8">
    <location>
        <begin position="351"/>
        <end position="368"/>
    </location>
</feature>
<comment type="function">
    <text evidence="8">Involved in the catabolism of L-rhamnose (6-deoxy-L-mannose). Catalyzes the transfer of the gamma-phosphate group from ATP to the 1-hydroxyl group of L-rhamnulose to yield L-rhamnulose 1-phosphate.</text>
</comment>
<keyword evidence="13" id="KW-1185">Reference proteome</keyword>
<comment type="catalytic activity">
    <reaction evidence="8">
        <text>L-rhamnulose + ATP = L-rhamnulose 1-phosphate + ADP + H(+)</text>
        <dbReference type="Rhea" id="RHEA:20117"/>
        <dbReference type="ChEBI" id="CHEBI:15378"/>
        <dbReference type="ChEBI" id="CHEBI:17897"/>
        <dbReference type="ChEBI" id="CHEBI:30616"/>
        <dbReference type="ChEBI" id="CHEBI:58313"/>
        <dbReference type="ChEBI" id="CHEBI:456216"/>
        <dbReference type="EC" id="2.7.1.5"/>
    </reaction>
</comment>
<comment type="similarity">
    <text evidence="1">Belongs to the FGGY kinase family.</text>
</comment>
<sequence length="493" mass="56249">MTHIAVDIGASSGRLVIGDIKNGKLTIEEIHRFANGFTERNGTYYWDIDHLLTEIVKGLAYAKTLGVKRCTLGIDTWATDYVLVDQEGKRVQEVIAYRDKRTERTIEKITKHISKKDIYEKTGIQFLSFNTLYQLYEEKKENLEKTKMIMTVPDYLGYKLTGCAVTEVTSASCTQLLNVKEKDFDQDLLQLLSIEREQFPPFSYPGDMLGYVRNEYFPDYDLPETKVIIVGSHDTASAVAGVPAAEKNWAYLSSGTWSLIGIESDTPIITEKSLFYNYTNEWGVFGTYRFLKNIMGMWIIQEVRRHLTKDYNFAQMVDEARKAPPCKQFINFNDQRFFNPDNMVEEIQKYCRETLQPVPQSTGEIARCVFTNLAILYSLSIDEIESISGRTIDSLYIVGGGSQNDFINEMTAAVSRKTVFAGPSEATAVGNILIQLIAEKKLANLQEGRNLVLNSFSIKRFDPRESGNEALKEQFKQAVFSWICTEYRLHKKN</sequence>
<comment type="caution">
    <text evidence="12">The sequence shown here is derived from an EMBL/GenBank/DDBJ whole genome shotgun (WGS) entry which is preliminary data.</text>
</comment>
<dbReference type="InterPro" id="IPR013449">
    <property type="entry name" value="Rhamnulokinase"/>
</dbReference>
<dbReference type="Gene3D" id="3.30.420.40">
    <property type="match status" value="2"/>
</dbReference>
<dbReference type="InterPro" id="IPR043129">
    <property type="entry name" value="ATPase_NBD"/>
</dbReference>
<keyword evidence="6 8" id="KW-1015">Disulfide bond</keyword>